<keyword evidence="6" id="KW-1015">Disulfide bond</keyword>
<dbReference type="PROSITE" id="PS00135">
    <property type="entry name" value="TRYPSIN_SER"/>
    <property type="match status" value="1"/>
</dbReference>
<dbReference type="InterPro" id="IPR033116">
    <property type="entry name" value="TRYPSIN_SER"/>
</dbReference>
<dbReference type="EMBL" id="AHAT01010989">
    <property type="status" value="NOT_ANNOTATED_CDS"/>
    <property type="molecule type" value="Genomic_DNA"/>
</dbReference>
<dbReference type="InterPro" id="IPR001254">
    <property type="entry name" value="Trypsin_dom"/>
</dbReference>
<reference evidence="11" key="1">
    <citation type="submission" date="2011-12" db="EMBL/GenBank/DDBJ databases">
        <title>The Draft Genome of Lepisosteus oculatus.</title>
        <authorList>
            <consortium name="The Broad Institute Genome Assembly &amp; Analysis Group"/>
            <consortium name="Computational R&amp;D Group"/>
            <consortium name="and Sequencing Platform"/>
            <person name="Di Palma F."/>
            <person name="Alfoldi J."/>
            <person name="Johnson J."/>
            <person name="Berlin A."/>
            <person name="Gnerre S."/>
            <person name="Jaffe D."/>
            <person name="MacCallum I."/>
            <person name="Young S."/>
            <person name="Walker B.J."/>
            <person name="Lander E.S."/>
            <person name="Lindblad-Toh K."/>
        </authorList>
    </citation>
    <scope>NUCLEOTIDE SEQUENCE [LARGE SCALE GENOMIC DNA]</scope>
</reference>
<dbReference type="GO" id="GO:0006508">
    <property type="term" value="P:proteolysis"/>
    <property type="evidence" value="ECO:0007669"/>
    <property type="project" value="UniProtKB-KW"/>
</dbReference>
<dbReference type="EMBL" id="AHAT01010990">
    <property type="status" value="NOT_ANNOTATED_CDS"/>
    <property type="molecule type" value="Genomic_DNA"/>
</dbReference>
<sequence>MVTLCVLVMLTLVSALAGVSGDEIIGGHEVSKHSRPYMAYLLIGRERRKTSCGGFLIRDDFIMTAAHCKGSFQSKLDHTYTVLLGAHNILEDEAAQQVIPVEKAIPHPNYTNINYQNDIMMLKLQKKARLSHEVNLIPLPADQSSVGAGAECCVAGWGSVNKKGRKLSNTLLEVTVTVKSLQACRDHWGEEFNEMNICAGVPERGVCKGDSGGPLVCNGVAHGVVSYGSKPCEKKPSVYTNISAFIPWIKDILGKN</sequence>
<dbReference type="SUPFAM" id="SSF50494">
    <property type="entry name" value="Trypsin-like serine proteases"/>
    <property type="match status" value="1"/>
</dbReference>
<evidence type="ECO:0000259" key="9">
    <source>
        <dbReference type="PROSITE" id="PS50240"/>
    </source>
</evidence>
<dbReference type="InterPro" id="IPR043504">
    <property type="entry name" value="Peptidase_S1_PA_chymotrypsin"/>
</dbReference>
<protein>
    <submittedName>
        <fullName evidence="10">Granzyme B(G,H)-like</fullName>
    </submittedName>
</protein>
<dbReference type="EMBL" id="AHAT01010988">
    <property type="status" value="NOT_ANNOTATED_CDS"/>
    <property type="molecule type" value="Genomic_DNA"/>
</dbReference>
<evidence type="ECO:0000256" key="7">
    <source>
        <dbReference type="RuleBase" id="RU363034"/>
    </source>
</evidence>
<dbReference type="HOGENOM" id="CLU_006842_1_0_1"/>
<dbReference type="Gene3D" id="2.40.10.10">
    <property type="entry name" value="Trypsin-like serine proteases"/>
    <property type="match status" value="2"/>
</dbReference>
<dbReference type="PROSITE" id="PS00134">
    <property type="entry name" value="TRYPSIN_HIS"/>
    <property type="match status" value="1"/>
</dbReference>
<dbReference type="Ensembl" id="ENSLOCT00000006415.1">
    <property type="protein sequence ID" value="ENSLOCP00000006407.1"/>
    <property type="gene ID" value="ENSLOCG00000005312.1"/>
</dbReference>
<keyword evidence="1 7" id="KW-0645">Protease</keyword>
<organism evidence="10 11">
    <name type="scientific">Lepisosteus oculatus</name>
    <name type="common">Spotted gar</name>
    <dbReference type="NCBI Taxonomy" id="7918"/>
    <lineage>
        <taxon>Eukaryota</taxon>
        <taxon>Metazoa</taxon>
        <taxon>Chordata</taxon>
        <taxon>Craniata</taxon>
        <taxon>Vertebrata</taxon>
        <taxon>Euteleostomi</taxon>
        <taxon>Actinopterygii</taxon>
        <taxon>Neopterygii</taxon>
        <taxon>Holostei</taxon>
        <taxon>Semionotiformes</taxon>
        <taxon>Lepisosteidae</taxon>
        <taxon>Lepisosteus</taxon>
    </lineage>
</organism>
<reference evidence="10" key="2">
    <citation type="submission" date="2025-08" db="UniProtKB">
        <authorList>
            <consortium name="Ensembl"/>
        </authorList>
    </citation>
    <scope>IDENTIFICATION</scope>
</reference>
<dbReference type="AlphaFoldDB" id="W5MDE8"/>
<keyword evidence="5" id="KW-0865">Zymogen</keyword>
<dbReference type="Bgee" id="ENSLOCG00000005312">
    <property type="expression patterns" value="Expressed in intestine and 11 other cell types or tissues"/>
</dbReference>
<evidence type="ECO:0000256" key="8">
    <source>
        <dbReference type="SAM" id="SignalP"/>
    </source>
</evidence>
<evidence type="ECO:0000256" key="5">
    <source>
        <dbReference type="ARBA" id="ARBA00023145"/>
    </source>
</evidence>
<dbReference type="CDD" id="cd00190">
    <property type="entry name" value="Tryp_SPc"/>
    <property type="match status" value="1"/>
</dbReference>
<keyword evidence="4 7" id="KW-0720">Serine protease</keyword>
<reference evidence="10" key="3">
    <citation type="submission" date="2025-09" db="UniProtKB">
        <authorList>
            <consortium name="Ensembl"/>
        </authorList>
    </citation>
    <scope>IDENTIFICATION</scope>
</reference>
<dbReference type="InterPro" id="IPR001314">
    <property type="entry name" value="Peptidase_S1A"/>
</dbReference>
<dbReference type="InterPro" id="IPR009003">
    <property type="entry name" value="Peptidase_S1_PA"/>
</dbReference>
<evidence type="ECO:0000313" key="10">
    <source>
        <dbReference type="Ensembl" id="ENSLOCP00000006407.1"/>
    </source>
</evidence>
<name>W5MDE8_LEPOC</name>
<keyword evidence="3 7" id="KW-0378">Hydrolase</keyword>
<dbReference type="PROSITE" id="PS50240">
    <property type="entry name" value="TRYPSIN_DOM"/>
    <property type="match status" value="1"/>
</dbReference>
<dbReference type="PANTHER" id="PTHR24271:SF81">
    <property type="entry name" value="GRANZYME B"/>
    <property type="match status" value="1"/>
</dbReference>
<proteinExistence type="predicted"/>
<dbReference type="GeneTree" id="ENSGT01030000234551"/>
<evidence type="ECO:0000256" key="2">
    <source>
        <dbReference type="ARBA" id="ARBA00022729"/>
    </source>
</evidence>
<keyword evidence="2 8" id="KW-0732">Signal</keyword>
<dbReference type="PANTHER" id="PTHR24271">
    <property type="entry name" value="KALLIKREIN-RELATED"/>
    <property type="match status" value="1"/>
</dbReference>
<feature type="signal peptide" evidence="8">
    <location>
        <begin position="1"/>
        <end position="21"/>
    </location>
</feature>
<evidence type="ECO:0000256" key="6">
    <source>
        <dbReference type="ARBA" id="ARBA00023157"/>
    </source>
</evidence>
<feature type="chain" id="PRO_5004865996" evidence="8">
    <location>
        <begin position="22"/>
        <end position="256"/>
    </location>
</feature>
<evidence type="ECO:0000256" key="4">
    <source>
        <dbReference type="ARBA" id="ARBA00022825"/>
    </source>
</evidence>
<dbReference type="GO" id="GO:0004252">
    <property type="term" value="F:serine-type endopeptidase activity"/>
    <property type="evidence" value="ECO:0007669"/>
    <property type="project" value="InterPro"/>
</dbReference>
<dbReference type="SMART" id="SM00020">
    <property type="entry name" value="Tryp_SPc"/>
    <property type="match status" value="1"/>
</dbReference>
<feature type="domain" description="Peptidase S1" evidence="9">
    <location>
        <begin position="24"/>
        <end position="254"/>
    </location>
</feature>
<dbReference type="FunFam" id="2.40.10.10:FF:000120">
    <property type="entry name" value="Putative serine protease"/>
    <property type="match status" value="1"/>
</dbReference>
<dbReference type="PRINTS" id="PR00722">
    <property type="entry name" value="CHYMOTRYPSIN"/>
</dbReference>
<dbReference type="Proteomes" id="UP000018468">
    <property type="component" value="Linkage group LG19"/>
</dbReference>
<evidence type="ECO:0000256" key="1">
    <source>
        <dbReference type="ARBA" id="ARBA00022670"/>
    </source>
</evidence>
<dbReference type="InterPro" id="IPR018114">
    <property type="entry name" value="TRYPSIN_HIS"/>
</dbReference>
<accession>W5MDE8</accession>
<evidence type="ECO:0000256" key="3">
    <source>
        <dbReference type="ARBA" id="ARBA00022801"/>
    </source>
</evidence>
<keyword evidence="11" id="KW-1185">Reference proteome</keyword>
<dbReference type="Pfam" id="PF00089">
    <property type="entry name" value="Trypsin"/>
    <property type="match status" value="1"/>
</dbReference>
<evidence type="ECO:0000313" key="11">
    <source>
        <dbReference type="Proteomes" id="UP000018468"/>
    </source>
</evidence>